<name>A0A397T124_9GLOM</name>
<proteinExistence type="predicted"/>
<comment type="caution">
    <text evidence="1">The sequence shown here is derived from an EMBL/GenBank/DDBJ whole genome shotgun (WGS) entry which is preliminary data.</text>
</comment>
<dbReference type="EMBL" id="QKYT01000243">
    <property type="protein sequence ID" value="RIA88861.1"/>
    <property type="molecule type" value="Genomic_DNA"/>
</dbReference>
<protein>
    <recommendedName>
        <fullName evidence="3">HMG box domain-containing protein</fullName>
    </recommendedName>
</protein>
<evidence type="ECO:0000313" key="2">
    <source>
        <dbReference type="Proteomes" id="UP000265703"/>
    </source>
</evidence>
<gene>
    <name evidence="1" type="ORF">C1645_739079</name>
</gene>
<evidence type="ECO:0000313" key="1">
    <source>
        <dbReference type="EMBL" id="RIA88861.1"/>
    </source>
</evidence>
<dbReference type="OrthoDB" id="2303302at2759"/>
<organism evidence="1 2">
    <name type="scientific">Glomus cerebriforme</name>
    <dbReference type="NCBI Taxonomy" id="658196"/>
    <lineage>
        <taxon>Eukaryota</taxon>
        <taxon>Fungi</taxon>
        <taxon>Fungi incertae sedis</taxon>
        <taxon>Mucoromycota</taxon>
        <taxon>Glomeromycotina</taxon>
        <taxon>Glomeromycetes</taxon>
        <taxon>Glomerales</taxon>
        <taxon>Glomeraceae</taxon>
        <taxon>Glomus</taxon>
    </lineage>
</organism>
<dbReference type="Proteomes" id="UP000265703">
    <property type="component" value="Unassembled WGS sequence"/>
</dbReference>
<evidence type="ECO:0008006" key="3">
    <source>
        <dbReference type="Google" id="ProtNLM"/>
    </source>
</evidence>
<accession>A0A397T124</accession>
<dbReference type="AlphaFoldDB" id="A0A397T124"/>
<sequence length="207" mass="24215">MTFVFVNPREITSKRPKRQKKRNIFFLYRDEMMKYRPFKMPMSDYIRKLKYDWLKVSEQEKDRYRRIYAISRDMNEDNIEPISDANDICSEGDELGNYCCIICKCISENPRICNACEVQQPYQFGEGSAYYYGNCKLCESTINGNSGFCISCYDLLFPPQQDYSVFYLNVGSGFEDSLVNQQYNNSSSEGEGALPLNEIINENFINI</sequence>
<reference evidence="1 2" key="1">
    <citation type="submission" date="2018-06" db="EMBL/GenBank/DDBJ databases">
        <title>Comparative genomics reveals the genomic features of Rhizophagus irregularis, R. cerebriforme, R. diaphanum and Gigaspora rosea, and their symbiotic lifestyle signature.</title>
        <authorList>
            <person name="Morin E."/>
            <person name="San Clemente H."/>
            <person name="Chen E.C.H."/>
            <person name="De La Providencia I."/>
            <person name="Hainaut M."/>
            <person name="Kuo A."/>
            <person name="Kohler A."/>
            <person name="Murat C."/>
            <person name="Tang N."/>
            <person name="Roy S."/>
            <person name="Loubradou J."/>
            <person name="Henrissat B."/>
            <person name="Grigoriev I.V."/>
            <person name="Corradi N."/>
            <person name="Roux C."/>
            <person name="Martin F.M."/>
        </authorList>
    </citation>
    <scope>NUCLEOTIDE SEQUENCE [LARGE SCALE GENOMIC DNA]</scope>
    <source>
        <strain evidence="1 2">DAOM 227022</strain>
    </source>
</reference>
<keyword evidence="2" id="KW-1185">Reference proteome</keyword>